<keyword evidence="3" id="KW-1185">Reference proteome</keyword>
<dbReference type="InterPro" id="IPR016024">
    <property type="entry name" value="ARM-type_fold"/>
</dbReference>
<evidence type="ECO:0000256" key="1">
    <source>
        <dbReference type="SAM" id="Phobius"/>
    </source>
</evidence>
<keyword evidence="1" id="KW-1133">Transmembrane helix</keyword>
<keyword evidence="1" id="KW-0812">Transmembrane</keyword>
<feature type="transmembrane region" description="Helical" evidence="1">
    <location>
        <begin position="6"/>
        <end position="29"/>
    </location>
</feature>
<dbReference type="STRING" id="393003.SAMN05660461_0639"/>
<gene>
    <name evidence="2" type="ORF">SAMN05660461_0639</name>
</gene>
<keyword evidence="1" id="KW-0472">Membrane</keyword>
<name>A0A1T5N7J6_9BACT</name>
<dbReference type="SUPFAM" id="SSF48371">
    <property type="entry name" value="ARM repeat"/>
    <property type="match status" value="1"/>
</dbReference>
<dbReference type="InterPro" id="IPR014825">
    <property type="entry name" value="DNA_alkylation"/>
</dbReference>
<sequence length="221" mass="25383">MERTGVMPVLFIFGIRTQIISIMLSAVITEIKKVEHGFKHILEAGDSLLKDTSQDHLKTAATLIAGESYQERMLGTWLLGLLSPANNKALTWLKTKVVADDNWRVQEMLAKAFDHYCSSIGYEKALPEIRLWLNDPHPNLNRAVVEGLRIWTARPYFKEHPETAIRMISKLKSKESEYLRKSVGNALRDISKKHRELVREEVGGWNLEQPRIAFVYKLVMK</sequence>
<dbReference type="Gene3D" id="1.25.40.290">
    <property type="entry name" value="ARM repeat domains"/>
    <property type="match status" value="1"/>
</dbReference>
<dbReference type="Gene3D" id="1.10.1240.70">
    <property type="match status" value="1"/>
</dbReference>
<evidence type="ECO:0000313" key="2">
    <source>
        <dbReference type="EMBL" id="SKC96233.1"/>
    </source>
</evidence>
<dbReference type="Proteomes" id="UP000190166">
    <property type="component" value="Unassembled WGS sequence"/>
</dbReference>
<evidence type="ECO:0000313" key="3">
    <source>
        <dbReference type="Proteomes" id="UP000190166"/>
    </source>
</evidence>
<reference evidence="3" key="1">
    <citation type="submission" date="2017-02" db="EMBL/GenBank/DDBJ databases">
        <authorList>
            <person name="Varghese N."/>
            <person name="Submissions S."/>
        </authorList>
    </citation>
    <scope>NUCLEOTIDE SEQUENCE [LARGE SCALE GENOMIC DNA]</scope>
    <source>
        <strain evidence="3">DSM 18108</strain>
    </source>
</reference>
<dbReference type="EMBL" id="FUZZ01000001">
    <property type="protein sequence ID" value="SKC96233.1"/>
    <property type="molecule type" value="Genomic_DNA"/>
</dbReference>
<accession>A0A1T5N7J6</accession>
<organism evidence="2 3">
    <name type="scientific">Chitinophaga ginsengisegetis</name>
    <dbReference type="NCBI Taxonomy" id="393003"/>
    <lineage>
        <taxon>Bacteria</taxon>
        <taxon>Pseudomonadati</taxon>
        <taxon>Bacteroidota</taxon>
        <taxon>Chitinophagia</taxon>
        <taxon>Chitinophagales</taxon>
        <taxon>Chitinophagaceae</taxon>
        <taxon>Chitinophaga</taxon>
    </lineage>
</organism>
<dbReference type="Pfam" id="PF08713">
    <property type="entry name" value="DNA_alkylation"/>
    <property type="match status" value="1"/>
</dbReference>
<protein>
    <submittedName>
        <fullName evidence="2">DNA alkylation repair enzyme</fullName>
    </submittedName>
</protein>
<proteinExistence type="predicted"/>
<dbReference type="AlphaFoldDB" id="A0A1T5N7J6"/>